<dbReference type="InterPro" id="IPR000719">
    <property type="entry name" value="Prot_kinase_dom"/>
</dbReference>
<organism evidence="2 3">
    <name type="scientific">Orbilia ellipsospora</name>
    <dbReference type="NCBI Taxonomy" id="2528407"/>
    <lineage>
        <taxon>Eukaryota</taxon>
        <taxon>Fungi</taxon>
        <taxon>Dikarya</taxon>
        <taxon>Ascomycota</taxon>
        <taxon>Pezizomycotina</taxon>
        <taxon>Orbiliomycetes</taxon>
        <taxon>Orbiliales</taxon>
        <taxon>Orbiliaceae</taxon>
        <taxon>Orbilia</taxon>
    </lineage>
</organism>
<sequence>MTMAELALGIVGVAGAVETSIKLAKYLIKTFRKYRDAAQILEEKIVIVEATWVKVERQLEFLQSISDSLDIEYAESQVKVIGILSTKLLQLASHLQDCTSKLEPQNTSSKRIWKEPYRKFRLSAALRSNLDKLIDELREWSDLFDPSWYHIVRMSNDTIDFALSKASSQVPGLDQTSDPIRRLQTLRAVINPGATHATDYKNPPLSFSESSLGEHQDEAILFSEATVIKRLNFRTQRILIRERIVCPAETASQLKSDIEELARRLQQIDPDTFGLLQCYGLIKHRDPSTKALQALDVMYRAPEGAEPPISLRQYLIQQPSVSITAIVQLAKELIKSVSYIHACTFVHKNIRPENILIFSNSQSPLGKGFLLGFDKFRNINFQTSYFGDHAWHRNLYRHPQRQGPFVEDRYIMQHDIYSIGVCLLEVGLGQSFVDYSNTDTNIIPTAGAASRLAGLTLTDDVYKRRDLDTFMHIKDSLVTLARSYLPLRMGDRYTDIVLACLTCLDPGNKLFEAMGNVGGEDEILVGVRYTENILLKMNDISV</sequence>
<dbReference type="EMBL" id="JAVHJO010000011">
    <property type="protein sequence ID" value="KAK6533718.1"/>
    <property type="molecule type" value="Genomic_DNA"/>
</dbReference>
<dbReference type="Gene3D" id="1.10.510.10">
    <property type="entry name" value="Transferase(Phosphotransferase) domain 1"/>
    <property type="match status" value="1"/>
</dbReference>
<gene>
    <name evidence="2" type="ORF">TWF694_002649</name>
</gene>
<dbReference type="SUPFAM" id="SSF56112">
    <property type="entry name" value="Protein kinase-like (PK-like)"/>
    <property type="match status" value="1"/>
</dbReference>
<name>A0AAV9X3U1_9PEZI</name>
<feature type="domain" description="Protein kinase" evidence="1">
    <location>
        <begin position="196"/>
        <end position="511"/>
    </location>
</feature>
<dbReference type="PANTHER" id="PTHR37542">
    <property type="entry name" value="HELO DOMAIN-CONTAINING PROTEIN-RELATED"/>
    <property type="match status" value="1"/>
</dbReference>
<dbReference type="PANTHER" id="PTHR37542:SF1">
    <property type="entry name" value="PRION-INHIBITION AND PROPAGATION HELO DOMAIN-CONTAINING PROTEIN"/>
    <property type="match status" value="1"/>
</dbReference>
<dbReference type="GO" id="GO:0005524">
    <property type="term" value="F:ATP binding"/>
    <property type="evidence" value="ECO:0007669"/>
    <property type="project" value="InterPro"/>
</dbReference>
<comment type="caution">
    <text evidence="2">The sequence shown here is derived from an EMBL/GenBank/DDBJ whole genome shotgun (WGS) entry which is preliminary data.</text>
</comment>
<accession>A0AAV9X3U1</accession>
<dbReference type="AlphaFoldDB" id="A0AAV9X3U1"/>
<protein>
    <recommendedName>
        <fullName evidence="1">Protein kinase domain-containing protein</fullName>
    </recommendedName>
</protein>
<dbReference type="InterPro" id="IPR011009">
    <property type="entry name" value="Kinase-like_dom_sf"/>
</dbReference>
<dbReference type="GO" id="GO:0004672">
    <property type="term" value="F:protein kinase activity"/>
    <property type="evidence" value="ECO:0007669"/>
    <property type="project" value="InterPro"/>
</dbReference>
<dbReference type="PROSITE" id="PS50011">
    <property type="entry name" value="PROTEIN_KINASE_DOM"/>
    <property type="match status" value="1"/>
</dbReference>
<dbReference type="Proteomes" id="UP001365542">
    <property type="component" value="Unassembled WGS sequence"/>
</dbReference>
<proteinExistence type="predicted"/>
<evidence type="ECO:0000313" key="3">
    <source>
        <dbReference type="Proteomes" id="UP001365542"/>
    </source>
</evidence>
<reference evidence="2 3" key="1">
    <citation type="submission" date="2019-10" db="EMBL/GenBank/DDBJ databases">
        <authorList>
            <person name="Palmer J.M."/>
        </authorList>
    </citation>
    <scope>NUCLEOTIDE SEQUENCE [LARGE SCALE GENOMIC DNA]</scope>
    <source>
        <strain evidence="2 3">TWF694</strain>
    </source>
</reference>
<keyword evidence="3" id="KW-1185">Reference proteome</keyword>
<evidence type="ECO:0000259" key="1">
    <source>
        <dbReference type="PROSITE" id="PS50011"/>
    </source>
</evidence>
<dbReference type="Pfam" id="PF00069">
    <property type="entry name" value="Pkinase"/>
    <property type="match status" value="1"/>
</dbReference>
<evidence type="ECO:0000313" key="2">
    <source>
        <dbReference type="EMBL" id="KAK6533718.1"/>
    </source>
</evidence>